<sequence>MQRAFDLYPAPGASGSPFESEYERALQMSQDIVIGCMYLSTVYILARTPRLNGFYRDLQLAQALSGRGVDNVFTFRWKSPHGVLFEETPFEGVMHTSDQYFLFDGKRLPNALNSFRAFKESEARLSQEAIGFWTVFVSSGNPSMENTPERVTWAPSMSDTASSTTNTIHNRLVLERGSDKGAQTNSRIESIPSVEFARCNFWMSADVTAETRV</sequence>
<keyword evidence="3" id="KW-1185">Reference proteome</keyword>
<dbReference type="OrthoDB" id="408631at2759"/>
<dbReference type="InterPro" id="IPR029058">
    <property type="entry name" value="AB_hydrolase_fold"/>
</dbReference>
<evidence type="ECO:0000313" key="3">
    <source>
        <dbReference type="Proteomes" id="UP000807025"/>
    </source>
</evidence>
<dbReference type="Proteomes" id="UP000807025">
    <property type="component" value="Unassembled WGS sequence"/>
</dbReference>
<protein>
    <recommendedName>
        <fullName evidence="1">Carboxylesterase type B domain-containing protein</fullName>
    </recommendedName>
</protein>
<dbReference type="SUPFAM" id="SSF53474">
    <property type="entry name" value="alpha/beta-Hydrolases"/>
    <property type="match status" value="1"/>
</dbReference>
<accession>A0A9P5ZEG7</accession>
<comment type="caution">
    <text evidence="2">The sequence shown here is derived from an EMBL/GenBank/DDBJ whole genome shotgun (WGS) entry which is preliminary data.</text>
</comment>
<dbReference type="AlphaFoldDB" id="A0A9P5ZEG7"/>
<evidence type="ECO:0000313" key="2">
    <source>
        <dbReference type="EMBL" id="KAF9486762.1"/>
    </source>
</evidence>
<reference evidence="2" key="1">
    <citation type="submission" date="2020-11" db="EMBL/GenBank/DDBJ databases">
        <authorList>
            <consortium name="DOE Joint Genome Institute"/>
            <person name="Ahrendt S."/>
            <person name="Riley R."/>
            <person name="Andreopoulos W."/>
            <person name="Labutti K."/>
            <person name="Pangilinan J."/>
            <person name="Ruiz-Duenas F.J."/>
            <person name="Barrasa J.M."/>
            <person name="Sanchez-Garcia M."/>
            <person name="Camarero S."/>
            <person name="Miyauchi S."/>
            <person name="Serrano A."/>
            <person name="Linde D."/>
            <person name="Babiker R."/>
            <person name="Drula E."/>
            <person name="Ayuso-Fernandez I."/>
            <person name="Pacheco R."/>
            <person name="Padilla G."/>
            <person name="Ferreira P."/>
            <person name="Barriuso J."/>
            <person name="Kellner H."/>
            <person name="Castanera R."/>
            <person name="Alfaro M."/>
            <person name="Ramirez L."/>
            <person name="Pisabarro A.G."/>
            <person name="Kuo A."/>
            <person name="Tritt A."/>
            <person name="Lipzen A."/>
            <person name="He G."/>
            <person name="Yan M."/>
            <person name="Ng V."/>
            <person name="Cullen D."/>
            <person name="Martin F."/>
            <person name="Rosso M.-N."/>
            <person name="Henrissat B."/>
            <person name="Hibbett D."/>
            <person name="Martinez A.T."/>
            <person name="Grigoriev I.V."/>
        </authorList>
    </citation>
    <scope>NUCLEOTIDE SEQUENCE</scope>
    <source>
        <strain evidence="2">ATCC 90797</strain>
    </source>
</reference>
<dbReference type="EMBL" id="MU154946">
    <property type="protein sequence ID" value="KAF9486762.1"/>
    <property type="molecule type" value="Genomic_DNA"/>
</dbReference>
<feature type="domain" description="Carboxylesterase type B" evidence="1">
    <location>
        <begin position="60"/>
        <end position="161"/>
    </location>
</feature>
<evidence type="ECO:0000259" key="1">
    <source>
        <dbReference type="Pfam" id="PF00135"/>
    </source>
</evidence>
<dbReference type="InterPro" id="IPR002018">
    <property type="entry name" value="CarbesteraseB"/>
</dbReference>
<name>A0A9P5ZEG7_PLEER</name>
<organism evidence="2 3">
    <name type="scientific">Pleurotus eryngii</name>
    <name type="common">Boletus of the steppes</name>
    <dbReference type="NCBI Taxonomy" id="5323"/>
    <lineage>
        <taxon>Eukaryota</taxon>
        <taxon>Fungi</taxon>
        <taxon>Dikarya</taxon>
        <taxon>Basidiomycota</taxon>
        <taxon>Agaricomycotina</taxon>
        <taxon>Agaricomycetes</taxon>
        <taxon>Agaricomycetidae</taxon>
        <taxon>Agaricales</taxon>
        <taxon>Pleurotineae</taxon>
        <taxon>Pleurotaceae</taxon>
        <taxon>Pleurotus</taxon>
    </lineage>
</organism>
<proteinExistence type="predicted"/>
<dbReference type="Gene3D" id="3.40.50.1820">
    <property type="entry name" value="alpha/beta hydrolase"/>
    <property type="match status" value="1"/>
</dbReference>
<dbReference type="Pfam" id="PF00135">
    <property type="entry name" value="COesterase"/>
    <property type="match status" value="1"/>
</dbReference>
<gene>
    <name evidence="2" type="ORF">BDN71DRAFT_884089</name>
</gene>